<evidence type="ECO:0000256" key="2">
    <source>
        <dbReference type="ARBA" id="ARBA00023015"/>
    </source>
</evidence>
<evidence type="ECO:0000313" key="7">
    <source>
        <dbReference type="Proteomes" id="UP001501671"/>
    </source>
</evidence>
<dbReference type="InterPro" id="IPR005119">
    <property type="entry name" value="LysR_subst-bd"/>
</dbReference>
<dbReference type="Gene3D" id="3.40.190.290">
    <property type="match status" value="1"/>
</dbReference>
<comment type="similarity">
    <text evidence="1">Belongs to the LysR transcriptional regulatory family.</text>
</comment>
<dbReference type="Pfam" id="PF03466">
    <property type="entry name" value="LysR_substrate"/>
    <property type="match status" value="1"/>
</dbReference>
<keyword evidence="2" id="KW-0805">Transcription regulation</keyword>
<dbReference type="PANTHER" id="PTHR30537:SF5">
    <property type="entry name" value="HTH-TYPE TRANSCRIPTIONAL ACTIVATOR TTDR-RELATED"/>
    <property type="match status" value="1"/>
</dbReference>
<dbReference type="InterPro" id="IPR036390">
    <property type="entry name" value="WH_DNA-bd_sf"/>
</dbReference>
<gene>
    <name evidence="6" type="ORF">GCM10023144_41000</name>
</gene>
<protein>
    <submittedName>
        <fullName evidence="6">LysR family transcriptional regulator</fullName>
    </submittedName>
</protein>
<evidence type="ECO:0000256" key="3">
    <source>
        <dbReference type="ARBA" id="ARBA00023125"/>
    </source>
</evidence>
<keyword evidence="7" id="KW-1185">Reference proteome</keyword>
<dbReference type="InterPro" id="IPR036388">
    <property type="entry name" value="WH-like_DNA-bd_sf"/>
</dbReference>
<dbReference type="RefSeq" id="WP_345251771.1">
    <property type="nucleotide sequence ID" value="NZ_BAABFO010000027.1"/>
</dbReference>
<evidence type="ECO:0000259" key="5">
    <source>
        <dbReference type="PROSITE" id="PS50931"/>
    </source>
</evidence>
<dbReference type="EMBL" id="BAABFO010000027">
    <property type="protein sequence ID" value="GAA4340885.1"/>
    <property type="molecule type" value="Genomic_DNA"/>
</dbReference>
<dbReference type="InterPro" id="IPR058163">
    <property type="entry name" value="LysR-type_TF_proteobact-type"/>
</dbReference>
<keyword evidence="4" id="KW-0804">Transcription</keyword>
<evidence type="ECO:0000313" key="6">
    <source>
        <dbReference type="EMBL" id="GAA4340885.1"/>
    </source>
</evidence>
<sequence>MKDLNNIHVFVKVAEARNFTEASALLGITSSGVSRIISRFEAELGVRLFNRSTRSVSLTNDGISFLERCKQVLSMVAEAEDALFETHGSLKGTIRMTMPMGFGRRVVSSALPAFAARYPEITLEVEFSDRVVDLFYEPVDIAIVRGAVPDSRLIAKKLCTLDFIACASPEYIARHGEPATPEDLVHHHCMAYMGPQMSRHREWTFARNGRSFNMHVAGRVNANNAEALLDAAISGLGIVMLSTMYTAEAIRAGKLKMLLTEYIPPGTVVSATYLPNRNLSPRIRVFIDFLSRLVPSPPNWHGLPFETRRSPIATTA</sequence>
<evidence type="ECO:0000256" key="1">
    <source>
        <dbReference type="ARBA" id="ARBA00009437"/>
    </source>
</evidence>
<dbReference type="Gene3D" id="1.10.10.10">
    <property type="entry name" value="Winged helix-like DNA-binding domain superfamily/Winged helix DNA-binding domain"/>
    <property type="match status" value="1"/>
</dbReference>
<feature type="domain" description="HTH lysR-type" evidence="5">
    <location>
        <begin position="1"/>
        <end position="59"/>
    </location>
</feature>
<accession>A0ABP8HLM8</accession>
<dbReference type="Pfam" id="PF00126">
    <property type="entry name" value="HTH_1"/>
    <property type="match status" value="1"/>
</dbReference>
<dbReference type="Proteomes" id="UP001501671">
    <property type="component" value="Unassembled WGS sequence"/>
</dbReference>
<reference evidence="7" key="1">
    <citation type="journal article" date="2019" name="Int. J. Syst. Evol. Microbiol.">
        <title>The Global Catalogue of Microorganisms (GCM) 10K type strain sequencing project: providing services to taxonomists for standard genome sequencing and annotation.</title>
        <authorList>
            <consortium name="The Broad Institute Genomics Platform"/>
            <consortium name="The Broad Institute Genome Sequencing Center for Infectious Disease"/>
            <person name="Wu L."/>
            <person name="Ma J."/>
        </authorList>
    </citation>
    <scope>NUCLEOTIDE SEQUENCE [LARGE SCALE GENOMIC DNA]</scope>
    <source>
        <strain evidence="7">JCM 17666</strain>
    </source>
</reference>
<keyword evidence="3" id="KW-0238">DNA-binding</keyword>
<dbReference type="CDD" id="cd08422">
    <property type="entry name" value="PBP2_CrgA_like"/>
    <property type="match status" value="1"/>
</dbReference>
<comment type="caution">
    <text evidence="6">The sequence shown here is derived from an EMBL/GenBank/DDBJ whole genome shotgun (WGS) entry which is preliminary data.</text>
</comment>
<proteinExistence type="inferred from homology"/>
<dbReference type="SUPFAM" id="SSF53850">
    <property type="entry name" value="Periplasmic binding protein-like II"/>
    <property type="match status" value="1"/>
</dbReference>
<dbReference type="InterPro" id="IPR000847">
    <property type="entry name" value="LysR_HTH_N"/>
</dbReference>
<dbReference type="PROSITE" id="PS50931">
    <property type="entry name" value="HTH_LYSR"/>
    <property type="match status" value="1"/>
</dbReference>
<organism evidence="6 7">
    <name type="scientific">Pigmentiphaga soli</name>
    <dbReference type="NCBI Taxonomy" id="1007095"/>
    <lineage>
        <taxon>Bacteria</taxon>
        <taxon>Pseudomonadati</taxon>
        <taxon>Pseudomonadota</taxon>
        <taxon>Betaproteobacteria</taxon>
        <taxon>Burkholderiales</taxon>
        <taxon>Alcaligenaceae</taxon>
        <taxon>Pigmentiphaga</taxon>
    </lineage>
</organism>
<name>A0ABP8HLM8_9BURK</name>
<evidence type="ECO:0000256" key="4">
    <source>
        <dbReference type="ARBA" id="ARBA00023163"/>
    </source>
</evidence>
<dbReference type="SUPFAM" id="SSF46785">
    <property type="entry name" value="Winged helix' DNA-binding domain"/>
    <property type="match status" value="1"/>
</dbReference>
<dbReference type="PANTHER" id="PTHR30537">
    <property type="entry name" value="HTH-TYPE TRANSCRIPTIONAL REGULATOR"/>
    <property type="match status" value="1"/>
</dbReference>